<proteinExistence type="predicted"/>
<keyword evidence="1" id="KW-0732">Signal</keyword>
<keyword evidence="3" id="KW-1185">Reference proteome</keyword>
<reference evidence="3" key="1">
    <citation type="journal article" date="2007" name="Science">
        <title>Draft genome of the filarial nematode parasite Brugia malayi.</title>
        <authorList>
            <person name="Ghedin E."/>
            <person name="Wang S."/>
            <person name="Spiro D."/>
            <person name="Caler E."/>
            <person name="Zhao Q."/>
            <person name="Crabtree J."/>
            <person name="Allen J.E."/>
            <person name="Delcher A.L."/>
            <person name="Guiliano D.B."/>
            <person name="Miranda-Saavedra D."/>
            <person name="Angiuoli S.V."/>
            <person name="Creasy T."/>
            <person name="Amedeo P."/>
            <person name="Haas B."/>
            <person name="El-Sayed N.M."/>
            <person name="Wortman J.R."/>
            <person name="Feldblyum T."/>
            <person name="Tallon L."/>
            <person name="Schatz M."/>
            <person name="Shumway M."/>
            <person name="Koo H."/>
            <person name="Salzberg S.L."/>
            <person name="Schobel S."/>
            <person name="Pertea M."/>
            <person name="Pop M."/>
            <person name="White O."/>
            <person name="Barton G.J."/>
            <person name="Carlow C.K."/>
            <person name="Crawford M.J."/>
            <person name="Daub J."/>
            <person name="Dimmic M.W."/>
            <person name="Estes C.F."/>
            <person name="Foster J.M."/>
            <person name="Ganatra M."/>
            <person name="Gregory W.F."/>
            <person name="Johnson N.M."/>
            <person name="Jin J."/>
            <person name="Komuniecki R."/>
            <person name="Korf I."/>
            <person name="Kumar S."/>
            <person name="Laney S."/>
            <person name="Li B.W."/>
            <person name="Li W."/>
            <person name="Lindblom T.H."/>
            <person name="Lustigman S."/>
            <person name="Ma D."/>
            <person name="Maina C.V."/>
            <person name="Martin D.M."/>
            <person name="McCarter J.P."/>
            <person name="McReynolds L."/>
            <person name="Mitreva M."/>
            <person name="Nutman T.B."/>
            <person name="Parkinson J."/>
            <person name="Peregrin-Alvarez J.M."/>
            <person name="Poole C."/>
            <person name="Ren Q."/>
            <person name="Saunders L."/>
            <person name="Sluder A.E."/>
            <person name="Smith K."/>
            <person name="Stanke M."/>
            <person name="Unnasch T.R."/>
            <person name="Ware J."/>
            <person name="Wei A.D."/>
            <person name="Weil G."/>
            <person name="Williams D.J."/>
            <person name="Zhang Y."/>
            <person name="Williams S.A."/>
            <person name="Fraser-Liggett C."/>
            <person name="Slatko B."/>
            <person name="Blaxter M.L."/>
            <person name="Scott A.L."/>
        </authorList>
    </citation>
    <scope>NUCLEOTIDE SEQUENCE</scope>
    <source>
        <strain evidence="3">FR3</strain>
    </source>
</reference>
<dbReference type="CTD" id="6095124"/>
<reference evidence="4" key="3">
    <citation type="submission" date="2019-12" db="UniProtKB">
        <authorList>
            <consortium name="WormBaseParasite"/>
        </authorList>
    </citation>
    <scope>IDENTIFICATION</scope>
</reference>
<evidence type="ECO:0000256" key="1">
    <source>
        <dbReference type="SAM" id="SignalP"/>
    </source>
</evidence>
<dbReference type="WBParaSite" id="Bm9209b.1">
    <property type="protein sequence ID" value="Bm9209b.1"/>
    <property type="gene ID" value="WBGene00229470"/>
</dbReference>
<evidence type="ECO:0000313" key="3">
    <source>
        <dbReference type="Proteomes" id="UP000006672"/>
    </source>
</evidence>
<feature type="signal peptide" evidence="1">
    <location>
        <begin position="1"/>
        <end position="24"/>
    </location>
</feature>
<accession>A0A4E9F8F5</accession>
<protein>
    <submittedName>
        <fullName evidence="4">EGF-like domain-containing protein</fullName>
    </submittedName>
</protein>
<organism evidence="2">
    <name type="scientific">Brugia malayi</name>
    <name type="common">Filarial nematode worm</name>
    <dbReference type="NCBI Taxonomy" id="6279"/>
    <lineage>
        <taxon>Eukaryota</taxon>
        <taxon>Metazoa</taxon>
        <taxon>Ecdysozoa</taxon>
        <taxon>Nematoda</taxon>
        <taxon>Chromadorea</taxon>
        <taxon>Rhabditida</taxon>
        <taxon>Spirurina</taxon>
        <taxon>Spiruromorpha</taxon>
        <taxon>Filarioidea</taxon>
        <taxon>Onchocercidae</taxon>
        <taxon>Brugia</taxon>
    </lineage>
</organism>
<sequence length="231" mass="26894">MEAVYFISFLFFLFTSKIFKKAAGLEYQNHNDFNGFGDVTMINWEQMKCADDSKAVVCDERPFELYGNTVWKPCLFGYICIKKYEYVNEFRRCSELSEEFSPIFCNSAYEYPRNFNCDFYNKFACQRGKRYIYSCICTNGHRNADMKTCANTTICSKGLPEKKFLSSTTEIPGMIIIRTTTAYTVHTTVFHNSTRDMIISQRKCHPGSQFSALLKTIFSILSALNYYYNSR</sequence>
<feature type="chain" id="PRO_5020023060" evidence="1">
    <location>
        <begin position="25"/>
        <end position="231"/>
    </location>
</feature>
<accession>A0A5S6PX75</accession>
<dbReference type="EMBL" id="CAAKNF010000192">
    <property type="protein sequence ID" value="VIO90202.1"/>
    <property type="molecule type" value="Genomic_DNA"/>
</dbReference>
<evidence type="ECO:0000313" key="4">
    <source>
        <dbReference type="WBParaSite" id="Bm9209b.1"/>
    </source>
</evidence>
<dbReference type="OrthoDB" id="5842092at2759"/>
<dbReference type="GeneID" id="6095124"/>
<name>A0A4E9F8F5_BRUMA</name>
<gene>
    <name evidence="2 4" type="primary">Bm9209</name>
    <name evidence="2" type="ORF">BM_BM9209</name>
</gene>
<dbReference type="Proteomes" id="UP000006672">
    <property type="component" value="Unassembled WGS sequence"/>
</dbReference>
<reference evidence="2" key="2">
    <citation type="submission" date="2019-04" db="EMBL/GenBank/DDBJ databases">
        <authorList>
            <person name="Howe K."/>
            <person name="Paulini M."/>
            <person name="Williams G."/>
        </authorList>
    </citation>
    <scope>NUCLEOTIDE SEQUENCE [LARGE SCALE GENOMIC DNA]</scope>
    <source>
        <strain evidence="2">FR3</strain>
    </source>
</reference>
<dbReference type="RefSeq" id="XP_042932127.1">
    <property type="nucleotide sequence ID" value="XM_043076193.1"/>
</dbReference>
<dbReference type="AlphaFoldDB" id="A0A4E9F8F5"/>
<evidence type="ECO:0000313" key="2">
    <source>
        <dbReference type="EMBL" id="VIO90202.1"/>
    </source>
</evidence>